<dbReference type="AlphaFoldDB" id="A0A7X8SIT6"/>
<accession>A0A7X8SIT6</accession>
<comment type="caution">
    <text evidence="1">The sequence shown here is derived from an EMBL/GenBank/DDBJ whole genome shotgun (WGS) entry which is preliminary data.</text>
</comment>
<evidence type="ECO:0000313" key="2">
    <source>
        <dbReference type="Proteomes" id="UP000585050"/>
    </source>
</evidence>
<proteinExistence type="predicted"/>
<organism evidence="1 2">
    <name type="scientific">Flammeovirga agarivorans</name>
    <dbReference type="NCBI Taxonomy" id="2726742"/>
    <lineage>
        <taxon>Bacteria</taxon>
        <taxon>Pseudomonadati</taxon>
        <taxon>Bacteroidota</taxon>
        <taxon>Cytophagia</taxon>
        <taxon>Cytophagales</taxon>
        <taxon>Flammeovirgaceae</taxon>
        <taxon>Flammeovirga</taxon>
    </lineage>
</organism>
<dbReference type="Proteomes" id="UP000585050">
    <property type="component" value="Unassembled WGS sequence"/>
</dbReference>
<gene>
    <name evidence="1" type="ORF">HGP29_07210</name>
</gene>
<evidence type="ECO:0000313" key="1">
    <source>
        <dbReference type="EMBL" id="NLR90989.1"/>
    </source>
</evidence>
<reference evidence="1 2" key="1">
    <citation type="submission" date="2020-04" db="EMBL/GenBank/DDBJ databases">
        <title>Flammeovirga sp. SR4, a novel species isolated from seawater.</title>
        <authorList>
            <person name="Wang X."/>
        </authorList>
    </citation>
    <scope>NUCLEOTIDE SEQUENCE [LARGE SCALE GENOMIC DNA]</scope>
    <source>
        <strain evidence="1 2">SR4</strain>
    </source>
</reference>
<name>A0A7X8SIT6_9BACT</name>
<keyword evidence="2" id="KW-1185">Reference proteome</keyword>
<dbReference type="RefSeq" id="WP_168881695.1">
    <property type="nucleotide sequence ID" value="NZ_JABAIL010000002.1"/>
</dbReference>
<protein>
    <submittedName>
        <fullName evidence="1">Uncharacterized protein</fullName>
    </submittedName>
</protein>
<sequence>MNLQDQFIHQELQFEVSLIDNNELFEDIDFIDSQYSKEEEAAVYQDIDDQIFEEFMNTFEDDFMI</sequence>
<dbReference type="EMBL" id="JABAIL010000002">
    <property type="protein sequence ID" value="NLR90989.1"/>
    <property type="molecule type" value="Genomic_DNA"/>
</dbReference>